<sequence length="772" mass="81885">MAAPLPAKPREEPPGMEEEADLLEAFSSLPSCQRGWAVPAAGDGVRLTLQLSQRNLPANSQRKYLTTLLLNEAVLEAGAELDASPPAEQVGVLLYAPSPSGRRTLAVRAGNGENSAVIEVWDRSRVLKELHVPKSLHGAVYNDGWFGSGAAWSQDERYCAYVAEAAPPARTPEWGALPAGGDGKKGEGAAAKGWRGQGEWSEDWGELNTGKKPPTLFVLDTDTWAVQRVQGLPADSSCGQPVWAPEGDALLFVCWEHQSELASASFPQRLGVVFCFNRPCSLQAVPWPQAVGSSSGGAAGGAAGSAACLTRSLGSAFSPRFSPDGATLVFLSAQNAVASGVHNATNTLHVLSWADARGALGGGAVPPPRTVVDTVWAPASVDDFPGLYCTALPEQPFLPGGHTLLLTTQWRSLVAVVAVDLRSGQVSRVTPANGACWSLVAASNGWVVASESRPSQPFALYAAHLPERELSEPAAQAWGWTALPLPDAGADGWPAAVRAALADVAATVLQVEPTTPPTTVACEAVVLHSRSAAGPRPTIITPHGGPHSAYMAQYFMPLSYLVSLGYNVVLLNYRGSTGFGEASIQSLPGNIGVNDVADCLASLQAAVDAGLADPARVAVVGGSHGGFLTGHLVGQNPDRFKCAVLRNPVCDISLMIHVSDIPDWCYTEAWGCEEAKRRAGARPTAADVQRFWEVSPIAHVDKVSAPLFFMLGARDRRVPMDDAKQYINAVRRRADAPEVRVIVFPEDSHALDKPQTEFEQWINAAWWLKRFC</sequence>
<name>A0A2P6V828_9CHLO</name>
<dbReference type="InterPro" id="IPR029058">
    <property type="entry name" value="AB_hydrolase_fold"/>
</dbReference>
<evidence type="ECO:0000256" key="5">
    <source>
        <dbReference type="ARBA" id="ARBA00012917"/>
    </source>
</evidence>
<evidence type="ECO:0000256" key="4">
    <source>
        <dbReference type="ARBA" id="ARBA00011881"/>
    </source>
</evidence>
<keyword evidence="7" id="KW-0378">Hydrolase</keyword>
<comment type="subcellular location">
    <subcellularLocation>
        <location evidence="2">Cytoplasm</location>
    </subcellularLocation>
</comment>
<evidence type="ECO:0000256" key="6">
    <source>
        <dbReference type="ARBA" id="ARBA00022490"/>
    </source>
</evidence>
<evidence type="ECO:0000256" key="3">
    <source>
        <dbReference type="ARBA" id="ARBA00010040"/>
    </source>
</evidence>
<keyword evidence="6" id="KW-0963">Cytoplasm</keyword>
<reference evidence="11 12" key="1">
    <citation type="journal article" date="2018" name="Plant J.">
        <title>Genome sequences of Chlorella sorokiniana UTEX 1602 and Micractinium conductrix SAG 241.80: implications to maltose excretion by a green alga.</title>
        <authorList>
            <person name="Arriola M.B."/>
            <person name="Velmurugan N."/>
            <person name="Zhang Y."/>
            <person name="Plunkett M.H."/>
            <person name="Hondzo H."/>
            <person name="Barney B.M."/>
        </authorList>
    </citation>
    <scope>NUCLEOTIDE SEQUENCE [LARGE SCALE GENOMIC DNA]</scope>
    <source>
        <strain evidence="11 12">SAG 241.80</strain>
    </source>
</reference>
<dbReference type="InterPro" id="IPR001375">
    <property type="entry name" value="Peptidase_S9_cat"/>
</dbReference>
<feature type="domain" description="Acylamino-acid-releasing enzyme N-terminal" evidence="10">
    <location>
        <begin position="16"/>
        <end position="486"/>
    </location>
</feature>
<dbReference type="EC" id="3.4.19.1" evidence="5"/>
<dbReference type="Proteomes" id="UP000239649">
    <property type="component" value="Unassembled WGS sequence"/>
</dbReference>
<organism evidence="11 12">
    <name type="scientific">Micractinium conductrix</name>
    <dbReference type="NCBI Taxonomy" id="554055"/>
    <lineage>
        <taxon>Eukaryota</taxon>
        <taxon>Viridiplantae</taxon>
        <taxon>Chlorophyta</taxon>
        <taxon>core chlorophytes</taxon>
        <taxon>Trebouxiophyceae</taxon>
        <taxon>Chlorellales</taxon>
        <taxon>Chlorellaceae</taxon>
        <taxon>Chlorella clade</taxon>
        <taxon>Micractinium</taxon>
    </lineage>
</organism>
<dbReference type="GO" id="GO:0008242">
    <property type="term" value="F:omega peptidase activity"/>
    <property type="evidence" value="ECO:0007669"/>
    <property type="project" value="UniProtKB-EC"/>
</dbReference>
<dbReference type="Pfam" id="PF00326">
    <property type="entry name" value="Peptidase_S9"/>
    <property type="match status" value="1"/>
</dbReference>
<gene>
    <name evidence="11" type="ORF">C2E20_6305</name>
</gene>
<keyword evidence="12" id="KW-1185">Reference proteome</keyword>
<dbReference type="PANTHER" id="PTHR42776:SF4">
    <property type="entry name" value="ACYLAMINO-ACID-RELEASING ENZYME"/>
    <property type="match status" value="1"/>
</dbReference>
<dbReference type="GO" id="GO:0005737">
    <property type="term" value="C:cytoplasm"/>
    <property type="evidence" value="ECO:0007669"/>
    <property type="project" value="UniProtKB-SubCell"/>
</dbReference>
<dbReference type="AlphaFoldDB" id="A0A2P6V828"/>
<dbReference type="SUPFAM" id="SSF53474">
    <property type="entry name" value="alpha/beta-Hydrolases"/>
    <property type="match status" value="1"/>
</dbReference>
<feature type="domain" description="Peptidase S9 prolyl oligopeptidase catalytic" evidence="9">
    <location>
        <begin position="558"/>
        <end position="764"/>
    </location>
</feature>
<evidence type="ECO:0000256" key="7">
    <source>
        <dbReference type="ARBA" id="ARBA00022801"/>
    </source>
</evidence>
<protein>
    <recommendedName>
        <fullName evidence="5">acylaminoacyl-peptidase</fullName>
        <ecNumber evidence="5">3.4.19.1</ecNumber>
    </recommendedName>
</protein>
<dbReference type="InterPro" id="IPR045550">
    <property type="entry name" value="AARE_N"/>
</dbReference>
<dbReference type="GO" id="GO:0004252">
    <property type="term" value="F:serine-type endopeptidase activity"/>
    <property type="evidence" value="ECO:0007669"/>
    <property type="project" value="TreeGrafter"/>
</dbReference>
<feature type="region of interest" description="Disordered" evidence="8">
    <location>
        <begin position="179"/>
        <end position="206"/>
    </location>
</feature>
<evidence type="ECO:0000313" key="12">
    <source>
        <dbReference type="Proteomes" id="UP000239649"/>
    </source>
</evidence>
<evidence type="ECO:0000256" key="2">
    <source>
        <dbReference type="ARBA" id="ARBA00004496"/>
    </source>
</evidence>
<evidence type="ECO:0000259" key="9">
    <source>
        <dbReference type="Pfam" id="PF00326"/>
    </source>
</evidence>
<comment type="subunit">
    <text evidence="4">Homotetramer.</text>
</comment>
<dbReference type="PANTHER" id="PTHR42776">
    <property type="entry name" value="SERINE PEPTIDASE S9 FAMILY MEMBER"/>
    <property type="match status" value="1"/>
</dbReference>
<evidence type="ECO:0000259" key="10">
    <source>
        <dbReference type="Pfam" id="PF19283"/>
    </source>
</evidence>
<comment type="similarity">
    <text evidence="3">Belongs to the peptidase S9C family.</text>
</comment>
<dbReference type="GO" id="GO:0006508">
    <property type="term" value="P:proteolysis"/>
    <property type="evidence" value="ECO:0007669"/>
    <property type="project" value="InterPro"/>
</dbReference>
<comment type="caution">
    <text evidence="11">The sequence shown here is derived from an EMBL/GenBank/DDBJ whole genome shotgun (WGS) entry which is preliminary data.</text>
</comment>
<evidence type="ECO:0000256" key="1">
    <source>
        <dbReference type="ARBA" id="ARBA00000721"/>
    </source>
</evidence>
<accession>A0A2P6V828</accession>
<evidence type="ECO:0000256" key="8">
    <source>
        <dbReference type="SAM" id="MobiDB-lite"/>
    </source>
</evidence>
<dbReference type="Gene3D" id="3.40.50.1820">
    <property type="entry name" value="alpha/beta hydrolase"/>
    <property type="match status" value="1"/>
</dbReference>
<proteinExistence type="inferred from homology"/>
<evidence type="ECO:0000313" key="11">
    <source>
        <dbReference type="EMBL" id="PSC70233.1"/>
    </source>
</evidence>
<dbReference type="Pfam" id="PF19283">
    <property type="entry name" value="APEH_N"/>
    <property type="match status" value="1"/>
</dbReference>
<comment type="catalytic activity">
    <reaction evidence="1">
        <text>Cleavage of an N-acetyl or N-formyl amino acid from the N-terminus of a polypeptide.</text>
        <dbReference type="EC" id="3.4.19.1"/>
    </reaction>
</comment>
<dbReference type="SUPFAM" id="SSF82171">
    <property type="entry name" value="DPP6 N-terminal domain-like"/>
    <property type="match status" value="1"/>
</dbReference>
<dbReference type="OrthoDB" id="416344at2759"/>
<dbReference type="STRING" id="554055.A0A2P6V828"/>
<dbReference type="EMBL" id="LHPF02000021">
    <property type="protein sequence ID" value="PSC70233.1"/>
    <property type="molecule type" value="Genomic_DNA"/>
</dbReference>